<evidence type="ECO:0000313" key="2">
    <source>
        <dbReference type="Proteomes" id="UP001155587"/>
    </source>
</evidence>
<dbReference type="AlphaFoldDB" id="A0A9X3CSM9"/>
<sequence>MKILGVMTIKFHYAEKGFSFGVENPVPLANMTTNKDYPSVGFINGITRTIWLLANGAQYFPAFVFDKEVANKLHRFFGVKGSRVLSNNELFFQLNERGFRT</sequence>
<comment type="caution">
    <text evidence="1">The sequence shown here is derived from an EMBL/GenBank/DDBJ whole genome shotgun (WGS) entry which is preliminary data.</text>
</comment>
<organism evidence="1 2">
    <name type="scientific">Vibrio qingdaonensis</name>
    <dbReference type="NCBI Taxonomy" id="2829491"/>
    <lineage>
        <taxon>Bacteria</taxon>
        <taxon>Pseudomonadati</taxon>
        <taxon>Pseudomonadota</taxon>
        <taxon>Gammaproteobacteria</taxon>
        <taxon>Vibrionales</taxon>
        <taxon>Vibrionaceae</taxon>
        <taxon>Vibrio</taxon>
    </lineage>
</organism>
<reference evidence="1" key="1">
    <citation type="submission" date="2022-02" db="EMBL/GenBank/DDBJ databases">
        <title>Vibrio sp. nov, a new bacterium isolated from seawater.</title>
        <authorList>
            <person name="Yuan Y."/>
        </authorList>
    </citation>
    <scope>NUCLEOTIDE SEQUENCE</scope>
    <source>
        <strain evidence="1">ZSDZ65</strain>
    </source>
</reference>
<dbReference type="RefSeq" id="WP_265677310.1">
    <property type="nucleotide sequence ID" value="NZ_JAKRRY010000045.1"/>
</dbReference>
<name>A0A9X3CSM9_9VIBR</name>
<gene>
    <name evidence="1" type="ORF">MD535_22220</name>
</gene>
<evidence type="ECO:0000313" key="1">
    <source>
        <dbReference type="EMBL" id="MCW8348708.1"/>
    </source>
</evidence>
<dbReference type="InterPro" id="IPR054044">
    <property type="entry name" value="PFIN"/>
</dbReference>
<accession>A0A9X3CSM9</accession>
<dbReference type="Pfam" id="PF22162">
    <property type="entry name" value="PFIN"/>
    <property type="match status" value="1"/>
</dbReference>
<keyword evidence="2" id="KW-1185">Reference proteome</keyword>
<proteinExistence type="predicted"/>
<protein>
    <submittedName>
        <fullName evidence="1">Uncharacterized protein</fullName>
    </submittedName>
</protein>
<dbReference type="Proteomes" id="UP001155587">
    <property type="component" value="Unassembled WGS sequence"/>
</dbReference>
<dbReference type="EMBL" id="JAKRRY010000045">
    <property type="protein sequence ID" value="MCW8348708.1"/>
    <property type="molecule type" value="Genomic_DNA"/>
</dbReference>